<dbReference type="InterPro" id="IPR045747">
    <property type="entry name" value="CRISPR-assoc_prot_Cas6_N_sf"/>
</dbReference>
<dbReference type="Gene3D" id="3.30.70.1890">
    <property type="match status" value="1"/>
</dbReference>
<gene>
    <name evidence="2" type="primary">cas6</name>
    <name evidence="2" type="ORF">OdinLCB4_007495</name>
</gene>
<reference evidence="2" key="1">
    <citation type="journal article" date="2017" name="Nature">
        <title>Asgard archaea illuminate the origin of eukaryotic cellular complexity.</title>
        <authorList>
            <person name="Zaremba-Niedzwiedzka K."/>
            <person name="Caceres E.F."/>
            <person name="Saw J.H."/>
            <person name="Backstrom D."/>
            <person name="Juzokaite L."/>
            <person name="Vancaester E."/>
            <person name="Seitz K.W."/>
            <person name="Anantharaman K."/>
            <person name="Starnawski P."/>
            <person name="Kjeldsen K.U."/>
            <person name="Scott M.B."/>
            <person name="Nunoura T."/>
            <person name="Banfield J.F."/>
            <person name="Schramm A."/>
            <person name="Baker B.J."/>
            <person name="Spang A."/>
            <person name="Ettema T.J.G."/>
        </authorList>
    </citation>
    <scope>NUCLEOTIDE SEQUENCE</scope>
    <source>
        <strain evidence="2">LCB_4</strain>
    </source>
</reference>
<organism evidence="2 3">
    <name type="scientific">Odinarchaeota yellowstonii (strain LCB_4)</name>
    <dbReference type="NCBI Taxonomy" id="1841599"/>
    <lineage>
        <taxon>Archaea</taxon>
        <taxon>Promethearchaeati</taxon>
        <taxon>Candidatus Odinarchaeota</taxon>
        <taxon>Candidatus Odinarchaeia</taxon>
        <taxon>Candidatus Odinarchaeales</taxon>
        <taxon>Candidatus Odinarchaeaceae</taxon>
        <taxon>Candidatus Odinarchaeum</taxon>
    </lineage>
</organism>
<dbReference type="EMBL" id="CP091871">
    <property type="protein sequence ID" value="WEU40303.1"/>
    <property type="molecule type" value="Genomic_DNA"/>
</dbReference>
<evidence type="ECO:0000313" key="2">
    <source>
        <dbReference type="EMBL" id="WEU40303.1"/>
    </source>
</evidence>
<feature type="domain" description="CRISPR-associated protein Cas6 C-terminal" evidence="1">
    <location>
        <begin position="134"/>
        <end position="276"/>
    </location>
</feature>
<dbReference type="Proteomes" id="UP000186851">
    <property type="component" value="Chromosome"/>
</dbReference>
<protein>
    <submittedName>
        <fullName evidence="2">CRISPR system precrRNA processing endoribonuclease RAMP protein Cas6</fullName>
    </submittedName>
</protein>
<dbReference type="Gene3D" id="3.30.70.1900">
    <property type="match status" value="1"/>
</dbReference>
<accession>A0AAF0D237</accession>
<dbReference type="Pfam" id="PF10040">
    <property type="entry name" value="CRISPR_Cas6"/>
    <property type="match status" value="1"/>
</dbReference>
<evidence type="ECO:0000313" key="3">
    <source>
        <dbReference type="Proteomes" id="UP000186851"/>
    </source>
</evidence>
<sequence length="297" mass="33818">MSVNSPEPFMLQSFSGYAVRGLFYSIVKSVDESYAELIHNSKDLSPFSVSPIFELSERGFRPCFDRVNSGPLEVHFTLFEDRLNDVLISFIQGKLGGGEILVGKSRVFFSKIFFNELYYEEFYKNAAPIQDFKIKFLTPTYFRMTPLSILSKDKRRLKVGRSGCRFLLFPDPILLFKSIARIWRSFSHYSLDLNDFIDWLEYGGIAVSGYPNGIRTHIVYEHLTTNKWCIGFTGTVQFTIIKDLYDEKMAKIAAALLKFAEYSNVGGGRTAGLGVVKFLPRSADEIRDVNSDQAEIS</sequence>
<evidence type="ECO:0000259" key="1">
    <source>
        <dbReference type="Pfam" id="PF10040"/>
    </source>
</evidence>
<dbReference type="KEGG" id="oyw:OdinLCB4_007495"/>
<proteinExistence type="predicted"/>
<dbReference type="InterPro" id="IPR019267">
    <property type="entry name" value="CRISPR-assoc_Cas6_C"/>
</dbReference>
<dbReference type="CDD" id="cd21141">
    <property type="entry name" value="Cas6_III-like"/>
    <property type="match status" value="1"/>
</dbReference>
<name>A0AAF0D237_ODILC</name>
<dbReference type="AlphaFoldDB" id="A0AAF0D237"/>
<reference evidence="2" key="2">
    <citation type="journal article" date="2022" name="Nat. Microbiol.">
        <title>A closed Candidatus Odinarchaeum chromosome exposes Asgard archaeal viruses.</title>
        <authorList>
            <person name="Tamarit D."/>
            <person name="Caceres E.F."/>
            <person name="Krupovic M."/>
            <person name="Nijland R."/>
            <person name="Eme L."/>
            <person name="Robinson N.P."/>
            <person name="Ettema T.J.G."/>
        </authorList>
    </citation>
    <scope>NUCLEOTIDE SEQUENCE</scope>
    <source>
        <strain evidence="2">LCB_4</strain>
    </source>
</reference>